<sequence>MSSVMWILFLALLALLVLSLLWLIWKLRNFSQSQNQTVLDDRLLQAMLGDEVLSKKVKKALVKKSGRIADTDEEDDGQEQPQKSD</sequence>
<proteinExistence type="predicted"/>
<keyword evidence="1" id="KW-1133">Transmembrane helix</keyword>
<accession>A0A521G035</accession>
<protein>
    <submittedName>
        <fullName evidence="2">Uncharacterized protein</fullName>
    </submittedName>
</protein>
<keyword evidence="3" id="KW-1185">Reference proteome</keyword>
<feature type="transmembrane region" description="Helical" evidence="1">
    <location>
        <begin position="6"/>
        <end position="25"/>
    </location>
</feature>
<dbReference type="EMBL" id="NQJD01000029">
    <property type="protein sequence ID" value="TAA74355.1"/>
    <property type="molecule type" value="Genomic_DNA"/>
</dbReference>
<comment type="caution">
    <text evidence="2">The sequence shown here is derived from an EMBL/GenBank/DDBJ whole genome shotgun (WGS) entry which is preliminary data.</text>
</comment>
<dbReference type="Proteomes" id="UP000316238">
    <property type="component" value="Unassembled WGS sequence"/>
</dbReference>
<gene>
    <name evidence="2" type="ORF">CDV28_12920</name>
</gene>
<evidence type="ECO:0000313" key="3">
    <source>
        <dbReference type="Proteomes" id="UP000316238"/>
    </source>
</evidence>
<keyword evidence="1" id="KW-0472">Membrane</keyword>
<name>A0A521G035_9BACT</name>
<organism evidence="2 3">
    <name type="scientific">Candidatus Electronema aureum</name>
    <dbReference type="NCBI Taxonomy" id="2005002"/>
    <lineage>
        <taxon>Bacteria</taxon>
        <taxon>Pseudomonadati</taxon>
        <taxon>Thermodesulfobacteriota</taxon>
        <taxon>Desulfobulbia</taxon>
        <taxon>Desulfobulbales</taxon>
        <taxon>Desulfobulbaceae</taxon>
        <taxon>Candidatus Electronema</taxon>
    </lineage>
</organism>
<keyword evidence="1" id="KW-0812">Transmembrane</keyword>
<evidence type="ECO:0000256" key="1">
    <source>
        <dbReference type="SAM" id="Phobius"/>
    </source>
</evidence>
<dbReference type="AlphaFoldDB" id="A0A521G035"/>
<reference evidence="2" key="1">
    <citation type="submission" date="2017-07" db="EMBL/GenBank/DDBJ databases">
        <title>The cable genome - Insights into the physiology and evolution of filamentous bacteria capable of sulfide oxidation via long distance electron transfer.</title>
        <authorList>
            <person name="Thorup C."/>
            <person name="Bjerg J.T."/>
            <person name="Schreiber L."/>
            <person name="Nielsen L.P."/>
            <person name="Kjeldsen K.U."/>
            <person name="Boesen T."/>
            <person name="Boggild A."/>
            <person name="Meysman F."/>
            <person name="Geelhoed J."/>
            <person name="Schramm A."/>
        </authorList>
    </citation>
    <scope>NUCLEOTIDE SEQUENCE [LARGE SCALE GENOMIC DNA]</scope>
    <source>
        <strain evidence="2">GS</strain>
    </source>
</reference>
<evidence type="ECO:0000313" key="2">
    <source>
        <dbReference type="EMBL" id="TAA74355.1"/>
    </source>
</evidence>